<dbReference type="EMBL" id="LCQD01000006">
    <property type="protein sequence ID" value="KKW12996.1"/>
    <property type="molecule type" value="Genomic_DNA"/>
</dbReference>
<evidence type="ECO:0000313" key="2">
    <source>
        <dbReference type="Proteomes" id="UP000034588"/>
    </source>
</evidence>
<reference evidence="1 2" key="1">
    <citation type="journal article" date="2015" name="Nature">
        <title>rRNA introns, odd ribosomes, and small enigmatic genomes across a large radiation of phyla.</title>
        <authorList>
            <person name="Brown C.T."/>
            <person name="Hug L.A."/>
            <person name="Thomas B.C."/>
            <person name="Sharon I."/>
            <person name="Castelle C.J."/>
            <person name="Singh A."/>
            <person name="Wilkins M.J."/>
            <person name="Williams K.H."/>
            <person name="Banfield J.F."/>
        </authorList>
    </citation>
    <scope>NUCLEOTIDE SEQUENCE [LARGE SCALE GENOMIC DNA]</scope>
</reference>
<sequence>MGMRGKDWSPNELVIFINRVMAQLEYPEENDENDLLRECTSRLLDIERQCAATFEELQIVFPESSEPVGVIKVEDQTWEYVSDLDRVMFDTDTNRYPCTFEGHDVVDYDSTAYAGVTRLYRRVKE</sequence>
<comment type="caution">
    <text evidence="1">The sequence shown here is derived from an EMBL/GenBank/DDBJ whole genome shotgun (WGS) entry which is preliminary data.</text>
</comment>
<gene>
    <name evidence="1" type="ORF">UY48_C0006G0049</name>
</gene>
<proteinExistence type="predicted"/>
<accession>A0A0G1W2K4</accession>
<dbReference type="AlphaFoldDB" id="A0A0G1W2K4"/>
<name>A0A0G1W2K4_9BACT</name>
<protein>
    <submittedName>
        <fullName evidence="1">Uncharacterized protein</fullName>
    </submittedName>
</protein>
<dbReference type="Proteomes" id="UP000034588">
    <property type="component" value="Unassembled WGS sequence"/>
</dbReference>
<organism evidence="1 2">
    <name type="scientific">Candidatus Gottesmanbacteria bacterium GW2011_GWB1_49_7</name>
    <dbReference type="NCBI Taxonomy" id="1618448"/>
    <lineage>
        <taxon>Bacteria</taxon>
        <taxon>Candidatus Gottesmaniibacteriota</taxon>
    </lineage>
</organism>
<evidence type="ECO:0000313" key="1">
    <source>
        <dbReference type="EMBL" id="KKW12996.1"/>
    </source>
</evidence>